<dbReference type="AlphaFoldDB" id="A0A1J5TVS7"/>
<reference evidence="4 5" key="1">
    <citation type="submission" date="2016-08" db="EMBL/GenBank/DDBJ databases">
        <title>New Insights into Marine Group III Euryarchaeota, from dark to light.</title>
        <authorList>
            <person name="Haro-Moreno J.M."/>
            <person name="Rodriguez-Valera F."/>
            <person name="Lopez-Garcia P."/>
            <person name="Moreira D."/>
            <person name="Martin-Cuadrado A.B."/>
        </authorList>
    </citation>
    <scope>NUCLEOTIDE SEQUENCE [LARGE SCALE GENOMIC DNA]</scope>
    <source>
        <strain evidence="4">CG-Epi4</strain>
    </source>
</reference>
<dbReference type="SUPFAM" id="SSF48452">
    <property type="entry name" value="TPR-like"/>
    <property type="match status" value="1"/>
</dbReference>
<gene>
    <name evidence="4" type="ORF">BEU01_01595</name>
</gene>
<feature type="repeat" description="TPR" evidence="3">
    <location>
        <begin position="211"/>
        <end position="244"/>
    </location>
</feature>
<organism evidence="4 5">
    <name type="scientific">Marine Group III euryarchaeote CG-Epi4</name>
    <dbReference type="NCBI Taxonomy" id="1888998"/>
    <lineage>
        <taxon>Archaea</taxon>
        <taxon>Methanobacteriati</taxon>
        <taxon>Thermoplasmatota</taxon>
        <taxon>Thermoplasmata</taxon>
        <taxon>Candidatus Thermoprofundales</taxon>
    </lineage>
</organism>
<dbReference type="Pfam" id="PF13432">
    <property type="entry name" value="TPR_16"/>
    <property type="match status" value="1"/>
</dbReference>
<keyword evidence="2 3" id="KW-0802">TPR repeat</keyword>
<dbReference type="SMART" id="SM00028">
    <property type="entry name" value="TPR"/>
    <property type="match status" value="9"/>
</dbReference>
<dbReference type="PROSITE" id="PS50005">
    <property type="entry name" value="TPR"/>
    <property type="match status" value="5"/>
</dbReference>
<dbReference type="Pfam" id="PF13181">
    <property type="entry name" value="TPR_8"/>
    <property type="match status" value="3"/>
</dbReference>
<dbReference type="PROSITE" id="PS50293">
    <property type="entry name" value="TPR_REGION"/>
    <property type="match status" value="1"/>
</dbReference>
<dbReference type="InterPro" id="IPR011990">
    <property type="entry name" value="TPR-like_helical_dom_sf"/>
</dbReference>
<proteinExistence type="predicted"/>
<comment type="caution">
    <text evidence="4">The sequence shown here is derived from an EMBL/GenBank/DDBJ whole genome shotgun (WGS) entry which is preliminary data.</text>
</comment>
<dbReference type="InterPro" id="IPR019734">
    <property type="entry name" value="TPR_rpt"/>
</dbReference>
<dbReference type="Pfam" id="PF00515">
    <property type="entry name" value="TPR_1"/>
    <property type="match status" value="1"/>
</dbReference>
<evidence type="ECO:0000256" key="1">
    <source>
        <dbReference type="ARBA" id="ARBA00022737"/>
    </source>
</evidence>
<accession>A0A1J5TVS7</accession>
<dbReference type="InterPro" id="IPR051685">
    <property type="entry name" value="Ycf3/AcsC/BcsC/TPR_MFPF"/>
</dbReference>
<evidence type="ECO:0000313" key="4">
    <source>
        <dbReference type="EMBL" id="OIR20605.1"/>
    </source>
</evidence>
<feature type="repeat" description="TPR" evidence="3">
    <location>
        <begin position="145"/>
        <end position="178"/>
    </location>
</feature>
<dbReference type="Gene3D" id="1.25.40.10">
    <property type="entry name" value="Tetratricopeptide repeat domain"/>
    <property type="match status" value="4"/>
</dbReference>
<feature type="repeat" description="TPR" evidence="3">
    <location>
        <begin position="111"/>
        <end position="144"/>
    </location>
</feature>
<dbReference type="PANTHER" id="PTHR44943">
    <property type="entry name" value="CELLULOSE SYNTHASE OPERON PROTEIN C"/>
    <property type="match status" value="1"/>
</dbReference>
<feature type="repeat" description="TPR" evidence="3">
    <location>
        <begin position="279"/>
        <end position="312"/>
    </location>
</feature>
<feature type="repeat" description="TPR" evidence="3">
    <location>
        <begin position="245"/>
        <end position="278"/>
    </location>
</feature>
<dbReference type="Proteomes" id="UP000183375">
    <property type="component" value="Unassembled WGS sequence"/>
</dbReference>
<keyword evidence="1" id="KW-0677">Repeat</keyword>
<dbReference type="EMBL" id="MIYX01000021">
    <property type="protein sequence ID" value="OIR20605.1"/>
    <property type="molecule type" value="Genomic_DNA"/>
</dbReference>
<evidence type="ECO:0000256" key="3">
    <source>
        <dbReference type="PROSITE-ProRule" id="PRU00339"/>
    </source>
</evidence>
<name>A0A1J5TVS7_9ARCH</name>
<evidence type="ECO:0000313" key="5">
    <source>
        <dbReference type="Proteomes" id="UP000183375"/>
    </source>
</evidence>
<protein>
    <submittedName>
        <fullName evidence="4">Uncharacterized protein</fullName>
    </submittedName>
</protein>
<evidence type="ECO:0000256" key="2">
    <source>
        <dbReference type="ARBA" id="ARBA00022803"/>
    </source>
</evidence>
<sequence length="374" mass="43187">MADGVELQLNSLKLEANSYKKLEHFGKAEKSILKALELRPEDNGFNHELAKIYFKREKYLDSLEILRELSKKIKRRQILFKDIAMCYYKMNELEKALEAVTVSLSEDSTNISSLYVEGLIYKEMGKFSDSMSSFSKLLKIDSDNRDALYQLGKIYHQKGKYREALESFDKVLEFRPRDNEVLKAKGISHDELEEYKDASEALKKSINVDDEIVFNDRGVALSRLGYNHKAIDSYRRALASNPKYSICWFNLGKALFRVGDLKAALTAFQTSTELNPNNRSAWNNRGVTLRQLNRLEESLDCYERALALKEEYAWAWHNKGYALELLDRPREALESYKITLEHKPDSSEHGGAEWEKLKKDTDVAIARLKKVIGE</sequence>
<dbReference type="PANTHER" id="PTHR44943:SF8">
    <property type="entry name" value="TPR REPEAT-CONTAINING PROTEIN MJ0263"/>
    <property type="match status" value="1"/>
</dbReference>